<comment type="caution">
    <text evidence="2">The sequence shown here is derived from an EMBL/GenBank/DDBJ whole genome shotgun (WGS) entry which is preliminary data.</text>
</comment>
<keyword evidence="1" id="KW-0812">Transmembrane</keyword>
<dbReference type="InterPro" id="IPR009854">
    <property type="entry name" value="Orthoreo_P10"/>
</dbReference>
<name>A0A811KRM9_9BILA</name>
<evidence type="ECO:0000313" key="3">
    <source>
        <dbReference type="Proteomes" id="UP000614601"/>
    </source>
</evidence>
<organism evidence="2 3">
    <name type="scientific">Bursaphelenchus okinawaensis</name>
    <dbReference type="NCBI Taxonomy" id="465554"/>
    <lineage>
        <taxon>Eukaryota</taxon>
        <taxon>Metazoa</taxon>
        <taxon>Ecdysozoa</taxon>
        <taxon>Nematoda</taxon>
        <taxon>Chromadorea</taxon>
        <taxon>Rhabditida</taxon>
        <taxon>Tylenchina</taxon>
        <taxon>Tylenchomorpha</taxon>
        <taxon>Aphelenchoidea</taxon>
        <taxon>Aphelenchoididae</taxon>
        <taxon>Bursaphelenchus</taxon>
    </lineage>
</organism>
<dbReference type="Pfam" id="PF07204">
    <property type="entry name" value="Orthoreo_P10"/>
    <property type="match status" value="1"/>
</dbReference>
<keyword evidence="3" id="KW-1185">Reference proteome</keyword>
<protein>
    <submittedName>
        <fullName evidence="2">Uncharacterized protein</fullName>
    </submittedName>
</protein>
<keyword evidence="1" id="KW-0472">Membrane</keyword>
<sequence length="75" mass="8134">MVEFDELVERGKELGKDGVNLGRDNLLGTTAADQSFTDVLIDNWYFVAGGVAVLVLILVLSVCCCCAAKKKNQQQ</sequence>
<evidence type="ECO:0000256" key="1">
    <source>
        <dbReference type="SAM" id="Phobius"/>
    </source>
</evidence>
<keyword evidence="1" id="KW-1133">Transmembrane helix</keyword>
<reference evidence="2" key="1">
    <citation type="submission" date="2020-09" db="EMBL/GenBank/DDBJ databases">
        <authorList>
            <person name="Kikuchi T."/>
        </authorList>
    </citation>
    <scope>NUCLEOTIDE SEQUENCE</scope>
    <source>
        <strain evidence="2">SH1</strain>
    </source>
</reference>
<dbReference type="Proteomes" id="UP000614601">
    <property type="component" value="Unassembled WGS sequence"/>
</dbReference>
<dbReference type="Proteomes" id="UP000783686">
    <property type="component" value="Unassembled WGS sequence"/>
</dbReference>
<dbReference type="EMBL" id="CAJFDH010000004">
    <property type="protein sequence ID" value="CAD5218360.1"/>
    <property type="molecule type" value="Genomic_DNA"/>
</dbReference>
<dbReference type="AlphaFoldDB" id="A0A811KRM9"/>
<dbReference type="EMBL" id="CAJFCW020000004">
    <property type="protein sequence ID" value="CAG9110172.1"/>
    <property type="molecule type" value="Genomic_DNA"/>
</dbReference>
<evidence type="ECO:0000313" key="2">
    <source>
        <dbReference type="EMBL" id="CAD5218360.1"/>
    </source>
</evidence>
<feature type="transmembrane region" description="Helical" evidence="1">
    <location>
        <begin position="44"/>
        <end position="68"/>
    </location>
</feature>
<accession>A0A811KRM9</accession>
<gene>
    <name evidence="2" type="ORF">BOKJ2_LOCUS7570</name>
</gene>
<proteinExistence type="predicted"/>